<keyword evidence="1" id="KW-0472">Membrane</keyword>
<evidence type="ECO:0000256" key="1">
    <source>
        <dbReference type="SAM" id="Phobius"/>
    </source>
</evidence>
<dbReference type="InterPro" id="IPR021359">
    <property type="entry name" value="DUF2812"/>
</dbReference>
<evidence type="ECO:0000313" key="3">
    <source>
        <dbReference type="Proteomes" id="UP001478133"/>
    </source>
</evidence>
<protein>
    <submittedName>
        <fullName evidence="2">DUF2812 domain-containing protein</fullName>
    </submittedName>
</protein>
<proteinExistence type="predicted"/>
<gene>
    <name evidence="2" type="ORF">ABFO16_07020</name>
</gene>
<feature type="transmembrane region" description="Helical" evidence="1">
    <location>
        <begin position="154"/>
        <end position="176"/>
    </location>
</feature>
<sequence length="197" mass="23230">MKNKDKITQCRFYFDLEKELKYINEMNKQGYKLVYIKSGCLYTFIKTQPDEYTTIFYAVEKEKVSQISAFVAQYGYESIPHTMDGFGNLLYLTGKKSEVDADFINDTDSKINFYTIMKKQFSHFCKLYWAMLILFFITTLLLTLTAILAKSVVLYTIAGIYIFFTITFILGLISLLKQKKRYKKRLEELQTNSIMYE</sequence>
<comment type="caution">
    <text evidence="2">The sequence shown here is derived from an EMBL/GenBank/DDBJ whole genome shotgun (WGS) entry which is preliminary data.</text>
</comment>
<dbReference type="Proteomes" id="UP001478133">
    <property type="component" value="Unassembled WGS sequence"/>
</dbReference>
<dbReference type="EMBL" id="JBBMFI010000025">
    <property type="protein sequence ID" value="MEQ2565989.1"/>
    <property type="molecule type" value="Genomic_DNA"/>
</dbReference>
<keyword evidence="3" id="KW-1185">Reference proteome</keyword>
<keyword evidence="1" id="KW-1133">Transmembrane helix</keyword>
<dbReference type="RefSeq" id="WP_211147784.1">
    <property type="nucleotide sequence ID" value="NZ_JBBMEY010000026.1"/>
</dbReference>
<accession>A0ABV1HUH9</accession>
<name>A0ABV1HUH9_9FIRM</name>
<reference evidence="2 3" key="1">
    <citation type="submission" date="2024-03" db="EMBL/GenBank/DDBJ databases">
        <title>Human intestinal bacterial collection.</title>
        <authorList>
            <person name="Pauvert C."/>
            <person name="Hitch T.C.A."/>
            <person name="Clavel T."/>
        </authorList>
    </citation>
    <scope>NUCLEOTIDE SEQUENCE [LARGE SCALE GENOMIC DNA]</scope>
    <source>
        <strain evidence="2 3">CLA-AP-H18</strain>
    </source>
</reference>
<organism evidence="2 3">
    <name type="scientific">Ruminococcoides intestinihominis</name>
    <dbReference type="NCBI Taxonomy" id="3133161"/>
    <lineage>
        <taxon>Bacteria</taxon>
        <taxon>Bacillati</taxon>
        <taxon>Bacillota</taxon>
        <taxon>Clostridia</taxon>
        <taxon>Eubacteriales</taxon>
        <taxon>Oscillospiraceae</taxon>
        <taxon>Ruminococcoides</taxon>
    </lineage>
</organism>
<keyword evidence="1" id="KW-0812">Transmembrane</keyword>
<feature type="transmembrane region" description="Helical" evidence="1">
    <location>
        <begin position="127"/>
        <end position="148"/>
    </location>
</feature>
<dbReference type="Pfam" id="PF11193">
    <property type="entry name" value="DUF2812"/>
    <property type="match status" value="1"/>
</dbReference>
<evidence type="ECO:0000313" key="2">
    <source>
        <dbReference type="EMBL" id="MEQ2565989.1"/>
    </source>
</evidence>